<dbReference type="AlphaFoldDB" id="A0A4Y3TTA7"/>
<accession>A0A4Y3TTA7</accession>
<evidence type="ECO:0008006" key="3">
    <source>
        <dbReference type="Google" id="ProtNLM"/>
    </source>
</evidence>
<evidence type="ECO:0000313" key="1">
    <source>
        <dbReference type="EMBL" id="GEB84963.1"/>
    </source>
</evidence>
<dbReference type="RefSeq" id="WP_141374909.1">
    <property type="nucleotide sequence ID" value="NZ_BAPL01000016.1"/>
</dbReference>
<evidence type="ECO:0000313" key="2">
    <source>
        <dbReference type="Proteomes" id="UP000317730"/>
    </source>
</evidence>
<dbReference type="OrthoDB" id="9809136at2"/>
<dbReference type="EMBL" id="BJMV01000003">
    <property type="protein sequence ID" value="GEB84963.1"/>
    <property type="molecule type" value="Genomic_DNA"/>
</dbReference>
<dbReference type="InterPro" id="IPR009964">
    <property type="entry name" value="DUF1491"/>
</dbReference>
<name>A0A4Y3TTA7_9PROT</name>
<sequence length="113" mass="12364">MSAPPRLKTDILARALVRESARDGRSAMVLRKGDATAGGILVVLVNRAGEGIVLSQTRTPEGDPAWIRTSGLAPLTTQDMQAFLDRQVKYDPDLWVLEIESDDFSPPFQAMLL</sequence>
<reference evidence="1 2" key="1">
    <citation type="submission" date="2019-06" db="EMBL/GenBank/DDBJ databases">
        <title>Whole genome shotgun sequence of Acetobacter peroxydans NBRC 13755.</title>
        <authorList>
            <person name="Hosoyama A."/>
            <person name="Uohara A."/>
            <person name="Ohji S."/>
            <person name="Ichikawa N."/>
        </authorList>
    </citation>
    <scope>NUCLEOTIDE SEQUENCE [LARGE SCALE GENOMIC DNA]</scope>
    <source>
        <strain evidence="1 2">NBRC 13755</strain>
    </source>
</reference>
<dbReference type="Pfam" id="PF07372">
    <property type="entry name" value="DUF1491"/>
    <property type="match status" value="1"/>
</dbReference>
<keyword evidence="2" id="KW-1185">Reference proteome</keyword>
<dbReference type="Gene3D" id="3.40.1530.20">
    <property type="entry name" value="Protein of unknown function (DUF1491)"/>
    <property type="match status" value="1"/>
</dbReference>
<dbReference type="Proteomes" id="UP000317730">
    <property type="component" value="Unassembled WGS sequence"/>
</dbReference>
<gene>
    <name evidence="1" type="ORF">APE01nite_07600</name>
</gene>
<protein>
    <recommendedName>
        <fullName evidence="3">DUF1491 family protein</fullName>
    </recommendedName>
</protein>
<organism evidence="1 2">
    <name type="scientific">Acetobacter peroxydans</name>
    <dbReference type="NCBI Taxonomy" id="104098"/>
    <lineage>
        <taxon>Bacteria</taxon>
        <taxon>Pseudomonadati</taxon>
        <taxon>Pseudomonadota</taxon>
        <taxon>Alphaproteobacteria</taxon>
        <taxon>Acetobacterales</taxon>
        <taxon>Acetobacteraceae</taxon>
        <taxon>Acetobacter</taxon>
    </lineage>
</organism>
<comment type="caution">
    <text evidence="1">The sequence shown here is derived from an EMBL/GenBank/DDBJ whole genome shotgun (WGS) entry which is preliminary data.</text>
</comment>
<proteinExistence type="predicted"/>